<evidence type="ECO:0000256" key="2">
    <source>
        <dbReference type="SAM" id="Phobius"/>
    </source>
</evidence>
<evidence type="ECO:0000259" key="3">
    <source>
        <dbReference type="SMART" id="SM01042"/>
    </source>
</evidence>
<evidence type="ECO:0000313" key="5">
    <source>
        <dbReference type="Proteomes" id="UP000196158"/>
    </source>
</evidence>
<gene>
    <name evidence="4" type="ORF">KASA_0Q09383G</name>
</gene>
<dbReference type="AlphaFoldDB" id="A0A1X7QZN3"/>
<dbReference type="InterPro" id="IPR040202">
    <property type="entry name" value="Brl1/Brr6"/>
</dbReference>
<proteinExistence type="predicted"/>
<keyword evidence="5" id="KW-1185">Reference proteome</keyword>
<dbReference type="PANTHER" id="PTHR28136:SF1">
    <property type="entry name" value="NUCLEUS EXPORT PROTEIN BRL1"/>
    <property type="match status" value="1"/>
</dbReference>
<dbReference type="GO" id="GO:0055088">
    <property type="term" value="P:lipid homeostasis"/>
    <property type="evidence" value="ECO:0007669"/>
    <property type="project" value="InterPro"/>
</dbReference>
<dbReference type="SMART" id="SM01042">
    <property type="entry name" value="Brr6_like_C_C"/>
    <property type="match status" value="1"/>
</dbReference>
<dbReference type="OrthoDB" id="5961at2759"/>
<keyword evidence="2" id="KW-1133">Transmembrane helix</keyword>
<protein>
    <submittedName>
        <fullName evidence="4">Similar to Saccharomyces cerevisiae YHR036W BRL1 Essential nuclear envelope integral membrane protein identified as a suppressor of a conditional mutation in the major karyopherin, CRM1</fullName>
    </submittedName>
</protein>
<evidence type="ECO:0000256" key="1">
    <source>
        <dbReference type="SAM" id="MobiDB-lite"/>
    </source>
</evidence>
<evidence type="ECO:0000313" key="4">
    <source>
        <dbReference type="EMBL" id="SMN18456.1"/>
    </source>
</evidence>
<name>A0A1X7QZN3_9SACH</name>
<feature type="transmembrane region" description="Helical" evidence="2">
    <location>
        <begin position="320"/>
        <end position="339"/>
    </location>
</feature>
<reference evidence="4 5" key="1">
    <citation type="submission" date="2017-04" db="EMBL/GenBank/DDBJ databases">
        <authorList>
            <person name="Afonso C.L."/>
            <person name="Miller P.J."/>
            <person name="Scott M.A."/>
            <person name="Spackman E."/>
            <person name="Goraichik I."/>
            <person name="Dimitrov K.M."/>
            <person name="Suarez D.L."/>
            <person name="Swayne D.E."/>
        </authorList>
    </citation>
    <scope>NUCLEOTIDE SEQUENCE [LARGE SCALE GENOMIC DNA]</scope>
</reference>
<accession>A0A1X7QZN3</accession>
<sequence length="385" mass="44831">MDAFTNLSLDDPDQLDIDPQPMAELSLTDENKYFRKLNFQNNWNNIPLKDNTNVYLQSSSDNNQYLEENHLESDIDMLSEADTIKTPSKENRIIESDEAKEDEIRSFTVHSPKVLHNILSPTQLGASAARRSSTAIIQRQNDDDDDDIANLKWKDRPIHVSINNNNNNNFFYQDPNGYTSIYDNKKEDKLPPPWSSQSSPVSRLPYNFYSYLQLTLNSLTGTLIIWFLLSSFKKDIHSLWYADRRQLFLESQTCQENWNINNCIENGKLPALTDRCMEWQRCMTRDNDKLFGTRSLRIVSLLGQLINGFIQPIGWKPITIVLIGILSWLFITNFLMGFLRAKYYYKQDFNQIKDTDTSNANQYEDEDEDDDSKKRQLLLTTKPTT</sequence>
<dbReference type="Pfam" id="PF10104">
    <property type="entry name" value="Brr6_like_C_C"/>
    <property type="match status" value="1"/>
</dbReference>
<dbReference type="EMBL" id="FXLY01000002">
    <property type="protein sequence ID" value="SMN18456.1"/>
    <property type="molecule type" value="Genomic_DNA"/>
</dbReference>
<feature type="domain" description="Brl1/Brr6" evidence="3">
    <location>
        <begin position="208"/>
        <end position="340"/>
    </location>
</feature>
<dbReference type="Proteomes" id="UP000196158">
    <property type="component" value="Unassembled WGS sequence"/>
</dbReference>
<dbReference type="PANTHER" id="PTHR28136">
    <property type="entry name" value="NUCLEUS EXPORT PROTEIN BRR6"/>
    <property type="match status" value="1"/>
</dbReference>
<dbReference type="GO" id="GO:0031965">
    <property type="term" value="C:nuclear membrane"/>
    <property type="evidence" value="ECO:0007669"/>
    <property type="project" value="InterPro"/>
</dbReference>
<dbReference type="GO" id="GO:0006998">
    <property type="term" value="P:nuclear envelope organization"/>
    <property type="evidence" value="ECO:0007669"/>
    <property type="project" value="InterPro"/>
</dbReference>
<organism evidence="4 5">
    <name type="scientific">Maudiozyma saulgeensis</name>
    <dbReference type="NCBI Taxonomy" id="1789683"/>
    <lineage>
        <taxon>Eukaryota</taxon>
        <taxon>Fungi</taxon>
        <taxon>Dikarya</taxon>
        <taxon>Ascomycota</taxon>
        <taxon>Saccharomycotina</taxon>
        <taxon>Saccharomycetes</taxon>
        <taxon>Saccharomycetales</taxon>
        <taxon>Saccharomycetaceae</taxon>
        <taxon>Maudiozyma</taxon>
    </lineage>
</organism>
<feature type="region of interest" description="Disordered" evidence="1">
    <location>
        <begin position="356"/>
        <end position="385"/>
    </location>
</feature>
<dbReference type="InterPro" id="IPR018767">
    <property type="entry name" value="Brl1/Brr6_dom"/>
</dbReference>
<keyword evidence="2" id="KW-0472">Membrane</keyword>
<keyword evidence="2" id="KW-0812">Transmembrane</keyword>